<sequence>MRKVVITGASGLLGRALVREFRKQSGFTVIATAFNRANTDLVKLDLLDFDSVSEFLLLHKPDFIIHAAAERRPDVCQNNPEATKVLNIHATENIARVASQIESWMLYIST</sequence>
<dbReference type="InterPro" id="IPR005913">
    <property type="entry name" value="dTDP_dehydrorham_reduct"/>
</dbReference>
<evidence type="ECO:0000313" key="2">
    <source>
        <dbReference type="EMBL" id="SVE24928.1"/>
    </source>
</evidence>
<name>A0A383BZV8_9ZZZZ</name>
<dbReference type="SUPFAM" id="SSF51735">
    <property type="entry name" value="NAD(P)-binding Rossmann-fold domains"/>
    <property type="match status" value="1"/>
</dbReference>
<feature type="domain" description="RmlD-like substrate binding" evidence="1">
    <location>
        <begin position="3"/>
        <end position="110"/>
    </location>
</feature>
<accession>A0A383BZV8</accession>
<dbReference type="PANTHER" id="PTHR10491">
    <property type="entry name" value="DTDP-4-DEHYDRORHAMNOSE REDUCTASE"/>
    <property type="match status" value="1"/>
</dbReference>
<dbReference type="EMBL" id="UINC01204278">
    <property type="protein sequence ID" value="SVE24928.1"/>
    <property type="molecule type" value="Genomic_DNA"/>
</dbReference>
<dbReference type="GO" id="GO:0048270">
    <property type="term" value="F:methionine adenosyltransferase regulator activity"/>
    <property type="evidence" value="ECO:0007669"/>
    <property type="project" value="TreeGrafter"/>
</dbReference>
<gene>
    <name evidence="2" type="ORF">METZ01_LOCUS477782</name>
</gene>
<reference evidence="2" key="1">
    <citation type="submission" date="2018-05" db="EMBL/GenBank/DDBJ databases">
        <authorList>
            <person name="Lanie J.A."/>
            <person name="Ng W.-L."/>
            <person name="Kazmierczak K.M."/>
            <person name="Andrzejewski T.M."/>
            <person name="Davidsen T.M."/>
            <person name="Wayne K.J."/>
            <person name="Tettelin H."/>
            <person name="Glass J.I."/>
            <person name="Rusch D."/>
            <person name="Podicherti R."/>
            <person name="Tsui H.-C.T."/>
            <person name="Winkler M.E."/>
        </authorList>
    </citation>
    <scope>NUCLEOTIDE SEQUENCE</scope>
</reference>
<dbReference type="Gene3D" id="3.40.50.720">
    <property type="entry name" value="NAD(P)-binding Rossmann-like Domain"/>
    <property type="match status" value="1"/>
</dbReference>
<organism evidence="2">
    <name type="scientific">marine metagenome</name>
    <dbReference type="NCBI Taxonomy" id="408172"/>
    <lineage>
        <taxon>unclassified sequences</taxon>
        <taxon>metagenomes</taxon>
        <taxon>ecological metagenomes</taxon>
    </lineage>
</organism>
<dbReference type="GO" id="GO:0006556">
    <property type="term" value="P:S-adenosylmethionine biosynthetic process"/>
    <property type="evidence" value="ECO:0007669"/>
    <property type="project" value="TreeGrafter"/>
</dbReference>
<feature type="non-terminal residue" evidence="2">
    <location>
        <position position="110"/>
    </location>
</feature>
<dbReference type="GO" id="GO:0048269">
    <property type="term" value="C:methionine adenosyltransferase complex"/>
    <property type="evidence" value="ECO:0007669"/>
    <property type="project" value="TreeGrafter"/>
</dbReference>
<proteinExistence type="predicted"/>
<dbReference type="AlphaFoldDB" id="A0A383BZV8"/>
<dbReference type="InterPro" id="IPR036291">
    <property type="entry name" value="NAD(P)-bd_dom_sf"/>
</dbReference>
<protein>
    <recommendedName>
        <fullName evidence="1">RmlD-like substrate binding domain-containing protein</fullName>
    </recommendedName>
</protein>
<evidence type="ECO:0000259" key="1">
    <source>
        <dbReference type="Pfam" id="PF04321"/>
    </source>
</evidence>
<dbReference type="PANTHER" id="PTHR10491:SF4">
    <property type="entry name" value="METHIONINE ADENOSYLTRANSFERASE 2 SUBUNIT BETA"/>
    <property type="match status" value="1"/>
</dbReference>
<dbReference type="InterPro" id="IPR029903">
    <property type="entry name" value="RmlD-like-bd"/>
</dbReference>
<dbReference type="Pfam" id="PF04321">
    <property type="entry name" value="RmlD_sub_bind"/>
    <property type="match status" value="1"/>
</dbReference>